<gene>
    <name evidence="9" type="ORF">Cvel_1559</name>
</gene>
<dbReference type="GO" id="GO:0003677">
    <property type="term" value="F:DNA binding"/>
    <property type="evidence" value="ECO:0007669"/>
    <property type="project" value="UniProtKB-KW"/>
</dbReference>
<feature type="compositionally biased region" description="Polar residues" evidence="7">
    <location>
        <begin position="23"/>
        <end position="35"/>
    </location>
</feature>
<feature type="compositionally biased region" description="Low complexity" evidence="7">
    <location>
        <begin position="805"/>
        <end position="826"/>
    </location>
</feature>
<evidence type="ECO:0000256" key="6">
    <source>
        <dbReference type="ARBA" id="ARBA00023242"/>
    </source>
</evidence>
<feature type="compositionally biased region" description="Basic and acidic residues" evidence="7">
    <location>
        <begin position="218"/>
        <end position="227"/>
    </location>
</feature>
<protein>
    <recommendedName>
        <fullName evidence="8">BZIP domain-containing protein</fullName>
    </recommendedName>
</protein>
<feature type="compositionally biased region" description="Basic and acidic residues" evidence="7">
    <location>
        <begin position="265"/>
        <end position="281"/>
    </location>
</feature>
<feature type="compositionally biased region" description="Low complexity" evidence="7">
    <location>
        <begin position="310"/>
        <end position="342"/>
    </location>
</feature>
<feature type="compositionally biased region" description="Pro residues" evidence="7">
    <location>
        <begin position="904"/>
        <end position="913"/>
    </location>
</feature>
<feature type="region of interest" description="Disordered" evidence="7">
    <location>
        <begin position="310"/>
        <end position="350"/>
    </location>
</feature>
<dbReference type="Pfam" id="PF00170">
    <property type="entry name" value="bZIP_1"/>
    <property type="match status" value="1"/>
</dbReference>
<proteinExistence type="inferred from homology"/>
<feature type="region of interest" description="Disordered" evidence="7">
    <location>
        <begin position="648"/>
        <end position="691"/>
    </location>
</feature>
<dbReference type="GO" id="GO:0005634">
    <property type="term" value="C:nucleus"/>
    <property type="evidence" value="ECO:0007669"/>
    <property type="project" value="UniProtKB-SubCell"/>
</dbReference>
<feature type="compositionally biased region" description="Gly residues" evidence="7">
    <location>
        <begin position="42"/>
        <end position="58"/>
    </location>
</feature>
<dbReference type="SUPFAM" id="SSF57959">
    <property type="entry name" value="Leucine zipper domain"/>
    <property type="match status" value="1"/>
</dbReference>
<feature type="region of interest" description="Disordered" evidence="7">
    <location>
        <begin position="157"/>
        <end position="287"/>
    </location>
</feature>
<sequence length="930" mass="96182">MASTSYQIFSVPRSGKDDGVSARSPSNPSRNMQTLSGRRRGGSGGSVAGANIGGGGGSQTNSRNSSRGRTRKAGGVQLSQQQQETGATSGSTSDGSLLTGVAAEGQMPNGGEGGAPTMNGYRPSGSGGGSAGAPMEEDSEFQRNKERLTNAFKALVQQQHPVQSSHPSQAAQGPSMALDAGSRGVSSSSALGSSGLDLSVSGNWGGAARPLLPPDGQLEMKMEERGFEGLSDGEGEGEDGGGEMEDYGHGEGEEGEGVGGVGGNVEDRRSKRLARNRESARQSRKRKKMYVELLEDSVARLQMELQLAKDQLQNAHQQQQNSDHAMGGSPSQSSSSSSAAPSTGPLGVGDALGRLEKELQGSCLSLEQLLVTALEREKHAAMQKQHQQQQERGAFGEPLTASQTQQVGGLGFASYSSIDPETDRKIARLVEEVVIRMGANGAERRGAMAQSLAEARESLLSPFNRLAMWIAEQGVGPFAPFPQAGGGFEGEAGADCVPMPPISEEDDSAAEGGTVDARAAEAEEARQVRVDWQQLVTEFQITPDQQGRIAEFAEAIRRERVLAQRCLSVLRHARHALSMRAWGLQRCFEGLKDHLSLHQAAAFFLWLRKRSERLSGSGAAGLIDERLFPPECLELGSLQQILNEPLPPLPQGPTQAETQTVGLRPRARSEGSVSMGSPAPQPAPAAFGGLVEGGGPQLNALGLFGRTPAGGFGVSPASLRPLAMPGSGRGSSSQSDAGGNGAAPNGGGQGASSSEGLTHALSIAEGEGMPPPPMQQDTEGRGGDGEGQWRFILSGLSEPSPGAEGRSPARSSGPGSSGSGRNSFPFPHTPHRPPGGGSMVGLLRETMSDGAPSKGGAERARSAPSPCGPASPFEGSTRSFDLGALHFPSGAAGGGAFGESGFSPAPPHSPPYPAAESPGDLEIRKKEEDP</sequence>
<keyword evidence="6" id="KW-0539">Nucleus</keyword>
<feature type="compositionally biased region" description="Acidic residues" evidence="7">
    <location>
        <begin position="231"/>
        <end position="245"/>
    </location>
</feature>
<dbReference type="CDD" id="cd14811">
    <property type="entry name" value="bZIP_u2"/>
    <property type="match status" value="1"/>
</dbReference>
<evidence type="ECO:0000256" key="5">
    <source>
        <dbReference type="ARBA" id="ARBA00023163"/>
    </source>
</evidence>
<dbReference type="PROSITE" id="PS50217">
    <property type="entry name" value="BZIP"/>
    <property type="match status" value="1"/>
</dbReference>
<feature type="domain" description="BZIP" evidence="8">
    <location>
        <begin position="266"/>
        <end position="318"/>
    </location>
</feature>
<dbReference type="PROSITE" id="PS00036">
    <property type="entry name" value="BZIP_BASIC"/>
    <property type="match status" value="1"/>
</dbReference>
<feature type="region of interest" description="Disordered" evidence="7">
    <location>
        <begin position="1"/>
        <end position="141"/>
    </location>
</feature>
<dbReference type="InterPro" id="IPR046347">
    <property type="entry name" value="bZIP_sf"/>
</dbReference>
<reference evidence="9" key="1">
    <citation type="submission" date="2014-11" db="EMBL/GenBank/DDBJ databases">
        <authorList>
            <person name="Otto D Thomas"/>
            <person name="Naeem Raeece"/>
        </authorList>
    </citation>
    <scope>NUCLEOTIDE SEQUENCE</scope>
</reference>
<evidence type="ECO:0000256" key="2">
    <source>
        <dbReference type="ARBA" id="ARBA00007163"/>
    </source>
</evidence>
<accession>A0A0G4HZ50</accession>
<dbReference type="EMBL" id="CDMZ01004459">
    <property type="protein sequence ID" value="CEM49816.1"/>
    <property type="molecule type" value="Genomic_DNA"/>
</dbReference>
<keyword evidence="3" id="KW-0805">Transcription regulation</keyword>
<dbReference type="SMART" id="SM00338">
    <property type="entry name" value="BRLZ"/>
    <property type="match status" value="1"/>
</dbReference>
<dbReference type="VEuPathDB" id="CryptoDB:Cvel_1559"/>
<name>A0A0G4HZ50_9ALVE</name>
<feature type="compositionally biased region" description="Low complexity" evidence="7">
    <location>
        <begin position="178"/>
        <end position="202"/>
    </location>
</feature>
<dbReference type="PANTHER" id="PTHR47416:SF8">
    <property type="entry name" value="BASIC-LEUCINE ZIPPER TRANSCRIPTION FACTOR E-RELATED"/>
    <property type="match status" value="1"/>
</dbReference>
<dbReference type="AlphaFoldDB" id="A0A0G4HZ50"/>
<feature type="compositionally biased region" description="Gly residues" evidence="7">
    <location>
        <begin position="738"/>
        <end position="750"/>
    </location>
</feature>
<evidence type="ECO:0000256" key="4">
    <source>
        <dbReference type="ARBA" id="ARBA00023125"/>
    </source>
</evidence>
<feature type="compositionally biased region" description="Basic and acidic residues" evidence="7">
    <location>
        <begin position="921"/>
        <end position="930"/>
    </location>
</feature>
<keyword evidence="4" id="KW-0238">DNA-binding</keyword>
<evidence type="ECO:0000256" key="3">
    <source>
        <dbReference type="ARBA" id="ARBA00023015"/>
    </source>
</evidence>
<evidence type="ECO:0000256" key="1">
    <source>
        <dbReference type="ARBA" id="ARBA00004123"/>
    </source>
</evidence>
<feature type="compositionally biased region" description="Polar residues" evidence="7">
    <location>
        <begin position="652"/>
        <end position="661"/>
    </location>
</feature>
<dbReference type="GO" id="GO:0003700">
    <property type="term" value="F:DNA-binding transcription factor activity"/>
    <property type="evidence" value="ECO:0007669"/>
    <property type="project" value="InterPro"/>
</dbReference>
<dbReference type="InterPro" id="IPR004827">
    <property type="entry name" value="bZIP"/>
</dbReference>
<feature type="compositionally biased region" description="Low complexity" evidence="7">
    <location>
        <begin position="85"/>
        <end position="100"/>
    </location>
</feature>
<evidence type="ECO:0000313" key="9">
    <source>
        <dbReference type="EMBL" id="CEM49816.1"/>
    </source>
</evidence>
<dbReference type="Gene3D" id="1.20.5.170">
    <property type="match status" value="1"/>
</dbReference>
<keyword evidence="5" id="KW-0804">Transcription</keyword>
<feature type="region of interest" description="Disordered" evidence="7">
    <location>
        <begin position="716"/>
        <end position="930"/>
    </location>
</feature>
<organism evidence="9">
    <name type="scientific">Chromera velia CCMP2878</name>
    <dbReference type="NCBI Taxonomy" id="1169474"/>
    <lineage>
        <taxon>Eukaryota</taxon>
        <taxon>Sar</taxon>
        <taxon>Alveolata</taxon>
        <taxon>Colpodellida</taxon>
        <taxon>Chromeraceae</taxon>
        <taxon>Chromera</taxon>
    </lineage>
</organism>
<comment type="similarity">
    <text evidence="2">Belongs to the bZIP family.</text>
</comment>
<dbReference type="PANTHER" id="PTHR47416">
    <property type="entry name" value="BASIC-LEUCINE ZIPPER TRANSCRIPTION FACTOR F-RELATED"/>
    <property type="match status" value="1"/>
</dbReference>
<feature type="compositionally biased region" description="Low complexity" evidence="7">
    <location>
        <begin position="157"/>
        <end position="169"/>
    </location>
</feature>
<evidence type="ECO:0000256" key="7">
    <source>
        <dbReference type="SAM" id="MobiDB-lite"/>
    </source>
</evidence>
<comment type="subcellular location">
    <subcellularLocation>
        <location evidence="1">Nucleus</location>
    </subcellularLocation>
</comment>
<evidence type="ECO:0000259" key="8">
    <source>
        <dbReference type="PROSITE" id="PS50217"/>
    </source>
</evidence>